<keyword evidence="3" id="KW-1185">Reference proteome</keyword>
<sequence>MIDQSGSVAGGGAGDGDGVPGTIARTGALGAVSAGVPPPLQAVTRSAAAWAKRNADSEEHTIIGGVRLQADLQPHGLRITPEV</sequence>
<evidence type="ECO:0000313" key="3">
    <source>
        <dbReference type="Proteomes" id="UP000295258"/>
    </source>
</evidence>
<dbReference type="EMBL" id="SMKO01000085">
    <property type="protein sequence ID" value="TDD00941.1"/>
    <property type="molecule type" value="Genomic_DNA"/>
</dbReference>
<dbReference type="AlphaFoldDB" id="A0A4R4V8A4"/>
<evidence type="ECO:0000313" key="2">
    <source>
        <dbReference type="EMBL" id="TDD00941.1"/>
    </source>
</evidence>
<dbReference type="Proteomes" id="UP000295258">
    <property type="component" value="Unassembled WGS sequence"/>
</dbReference>
<protein>
    <submittedName>
        <fullName evidence="2">Uncharacterized protein</fullName>
    </submittedName>
</protein>
<name>A0A4R4V8A4_9ACTN</name>
<dbReference type="RefSeq" id="WP_132598083.1">
    <property type="nucleotide sequence ID" value="NZ_SMKO01000085.1"/>
</dbReference>
<evidence type="ECO:0000256" key="1">
    <source>
        <dbReference type="SAM" id="MobiDB-lite"/>
    </source>
</evidence>
<organism evidence="2 3">
    <name type="scientific">Nonomuraea deserti</name>
    <dbReference type="NCBI Taxonomy" id="1848322"/>
    <lineage>
        <taxon>Bacteria</taxon>
        <taxon>Bacillati</taxon>
        <taxon>Actinomycetota</taxon>
        <taxon>Actinomycetes</taxon>
        <taxon>Streptosporangiales</taxon>
        <taxon>Streptosporangiaceae</taxon>
        <taxon>Nonomuraea</taxon>
    </lineage>
</organism>
<gene>
    <name evidence="2" type="ORF">E1292_27410</name>
</gene>
<feature type="compositionally biased region" description="Gly residues" evidence="1">
    <location>
        <begin position="8"/>
        <end position="19"/>
    </location>
</feature>
<accession>A0A4R4V8A4</accession>
<proteinExistence type="predicted"/>
<feature type="region of interest" description="Disordered" evidence="1">
    <location>
        <begin position="1"/>
        <end position="24"/>
    </location>
</feature>
<comment type="caution">
    <text evidence="2">The sequence shown here is derived from an EMBL/GenBank/DDBJ whole genome shotgun (WGS) entry which is preliminary data.</text>
</comment>
<reference evidence="2 3" key="1">
    <citation type="submission" date="2019-03" db="EMBL/GenBank/DDBJ databases">
        <title>Draft genome sequences of novel Actinobacteria.</title>
        <authorList>
            <person name="Sahin N."/>
            <person name="Ay H."/>
            <person name="Saygin H."/>
        </authorList>
    </citation>
    <scope>NUCLEOTIDE SEQUENCE [LARGE SCALE GENOMIC DNA]</scope>
    <source>
        <strain evidence="2 3">KC310</strain>
    </source>
</reference>